<gene>
    <name evidence="5" type="primary">cbiD</name>
    <name evidence="6" type="ORF">C7B47_06040</name>
</gene>
<proteinExistence type="inferred from homology"/>
<dbReference type="NCBIfam" id="TIGR00312">
    <property type="entry name" value="cbiD"/>
    <property type="match status" value="1"/>
</dbReference>
<dbReference type="EMBL" id="PXYX01000007">
    <property type="protein sequence ID" value="PSR28260.1"/>
    <property type="molecule type" value="Genomic_DNA"/>
</dbReference>
<dbReference type="UniPathway" id="UPA00148">
    <property type="reaction ID" value="UER00227"/>
</dbReference>
<name>A0A2T2X189_SULTH</name>
<evidence type="ECO:0000256" key="3">
    <source>
        <dbReference type="ARBA" id="ARBA00022679"/>
    </source>
</evidence>
<dbReference type="GO" id="GO:0043780">
    <property type="term" value="F:cobalt-precorrin-5B C1-methyltransferase activity"/>
    <property type="evidence" value="ECO:0007669"/>
    <property type="project" value="RHEA"/>
</dbReference>
<dbReference type="GO" id="GO:0032259">
    <property type="term" value="P:methylation"/>
    <property type="evidence" value="ECO:0007669"/>
    <property type="project" value="UniProtKB-KW"/>
</dbReference>
<dbReference type="InterPro" id="IPR002748">
    <property type="entry name" value="CbiD"/>
</dbReference>
<dbReference type="PANTHER" id="PTHR35863">
    <property type="entry name" value="COBALT-PRECORRIN-5B C(1)-METHYLTRANSFERASE"/>
    <property type="match status" value="1"/>
</dbReference>
<dbReference type="Pfam" id="PF01888">
    <property type="entry name" value="CbiD"/>
    <property type="match status" value="1"/>
</dbReference>
<comment type="function">
    <text evidence="5">Catalyzes the methylation of C-1 in cobalt-precorrin-5B to form cobalt-precorrin-6A.</text>
</comment>
<dbReference type="PANTHER" id="PTHR35863:SF1">
    <property type="entry name" value="COBALT-PRECORRIN-5B C(1)-METHYLTRANSFERASE"/>
    <property type="match status" value="1"/>
</dbReference>
<dbReference type="EC" id="2.1.1.195" evidence="5"/>
<dbReference type="GO" id="GO:0019251">
    <property type="term" value="P:anaerobic cobalamin biosynthetic process"/>
    <property type="evidence" value="ECO:0007669"/>
    <property type="project" value="UniProtKB-UniRule"/>
</dbReference>
<evidence type="ECO:0000256" key="4">
    <source>
        <dbReference type="ARBA" id="ARBA00022691"/>
    </source>
</evidence>
<dbReference type="SUPFAM" id="SSF111342">
    <property type="entry name" value="CbiD-like"/>
    <property type="match status" value="1"/>
</dbReference>
<evidence type="ECO:0000313" key="6">
    <source>
        <dbReference type="EMBL" id="PSR28260.1"/>
    </source>
</evidence>
<protein>
    <recommendedName>
        <fullName evidence="5">Cobalt-precorrin-5B C(1)-methyltransferase</fullName>
        <ecNumber evidence="5">2.1.1.195</ecNumber>
    </recommendedName>
    <alternativeName>
        <fullName evidence="5">Cobalt-precorrin-6A synthase</fullName>
    </alternativeName>
</protein>
<evidence type="ECO:0000313" key="7">
    <source>
        <dbReference type="Proteomes" id="UP000242705"/>
    </source>
</evidence>
<comment type="similarity">
    <text evidence="5">Belongs to the CbiD family.</text>
</comment>
<dbReference type="AlphaFoldDB" id="A0A2T2X189"/>
<keyword evidence="4 5" id="KW-0949">S-adenosyl-L-methionine</keyword>
<dbReference type="InterPro" id="IPR036074">
    <property type="entry name" value="CbiD_sf"/>
</dbReference>
<comment type="pathway">
    <text evidence="5">Cofactor biosynthesis; adenosylcobalamin biosynthesis; cob(II)yrinate a,c-diamide from sirohydrochlorin (anaerobic route): step 6/10.</text>
</comment>
<organism evidence="6 7">
    <name type="scientific">Sulfobacillus thermosulfidooxidans</name>
    <dbReference type="NCBI Taxonomy" id="28034"/>
    <lineage>
        <taxon>Bacteria</taxon>
        <taxon>Bacillati</taxon>
        <taxon>Bacillota</taxon>
        <taxon>Clostridia</taxon>
        <taxon>Eubacteriales</taxon>
        <taxon>Clostridiales Family XVII. Incertae Sedis</taxon>
        <taxon>Sulfobacillus</taxon>
    </lineage>
</organism>
<comment type="catalytic activity">
    <reaction evidence="5">
        <text>Co-precorrin-5B + S-adenosyl-L-methionine = Co-precorrin-6A + S-adenosyl-L-homocysteine</text>
        <dbReference type="Rhea" id="RHEA:26285"/>
        <dbReference type="ChEBI" id="CHEBI:57856"/>
        <dbReference type="ChEBI" id="CHEBI:59789"/>
        <dbReference type="ChEBI" id="CHEBI:60063"/>
        <dbReference type="ChEBI" id="CHEBI:60064"/>
        <dbReference type="EC" id="2.1.1.195"/>
    </reaction>
</comment>
<evidence type="ECO:0000256" key="1">
    <source>
        <dbReference type="ARBA" id="ARBA00022573"/>
    </source>
</evidence>
<comment type="caution">
    <text evidence="6">The sequence shown here is derived from an EMBL/GenBank/DDBJ whole genome shotgun (WGS) entry which is preliminary data.</text>
</comment>
<keyword evidence="2 5" id="KW-0489">Methyltransferase</keyword>
<keyword evidence="3 5" id="KW-0808">Transferase</keyword>
<sequence>MDDLYLGSIYEDVDVDGVKKRLRQGFTTGTCAAAATQGALWLLAGQPLPSDLTVTLPIGKRAHLPVYSASVQGEHALCTIQKDGGDDPDVTHGALITVTVQGTALPGIVLEGGEGVGRVTKPGLGLRLGAPAINRIPQKMILHEAQQMLETVFDTSWFSSYAGLKISVAVEHGEDIAQNTCNPRLGIVGGISILGTTGLVRPYSLSSWKASVVVATKVACENHDQVVLVPGSRSKQWADQYFTSFPPESVVEIGRFLGHALHVINIRPTVTRVIFAAMPGKLTKVAQGAMDLHAYESSVDLTWLLNLARDSGVKSSVMEDMQHLTTAGGIVNRARHYPRFLKQLTLSARNQILTKLRDGVVVDVYLLDAQGHILSSSVS</sequence>
<accession>A0A2T2X189</accession>
<dbReference type="Gene3D" id="3.30.2110.10">
    <property type="entry name" value="CbiD-like"/>
    <property type="match status" value="1"/>
</dbReference>
<dbReference type="HAMAP" id="MF_00787">
    <property type="entry name" value="CbiD"/>
    <property type="match status" value="1"/>
</dbReference>
<reference evidence="6 7" key="1">
    <citation type="journal article" date="2014" name="BMC Genomics">
        <title>Comparison of environmental and isolate Sulfobacillus genomes reveals diverse carbon, sulfur, nitrogen, and hydrogen metabolisms.</title>
        <authorList>
            <person name="Justice N.B."/>
            <person name="Norman A."/>
            <person name="Brown C.T."/>
            <person name="Singh A."/>
            <person name="Thomas B.C."/>
            <person name="Banfield J.F."/>
        </authorList>
    </citation>
    <scope>NUCLEOTIDE SEQUENCE [LARGE SCALE GENOMIC DNA]</scope>
    <source>
        <strain evidence="6">AMDSBA5</strain>
    </source>
</reference>
<dbReference type="NCBIfam" id="NF000849">
    <property type="entry name" value="PRK00075.1-1"/>
    <property type="match status" value="1"/>
</dbReference>
<dbReference type="PIRSF" id="PIRSF026782">
    <property type="entry name" value="CbiD"/>
    <property type="match status" value="1"/>
</dbReference>
<keyword evidence="1 5" id="KW-0169">Cobalamin biosynthesis</keyword>
<evidence type="ECO:0000256" key="2">
    <source>
        <dbReference type="ARBA" id="ARBA00022603"/>
    </source>
</evidence>
<evidence type="ECO:0000256" key="5">
    <source>
        <dbReference type="HAMAP-Rule" id="MF_00787"/>
    </source>
</evidence>
<dbReference type="Proteomes" id="UP000242705">
    <property type="component" value="Unassembled WGS sequence"/>
</dbReference>